<evidence type="ECO:0000256" key="8">
    <source>
        <dbReference type="SAM" id="Phobius"/>
    </source>
</evidence>
<comment type="subcellular location">
    <subcellularLocation>
        <location evidence="1">Cell membrane</location>
        <topology evidence="1">Multi-pass membrane protein</topology>
    </subcellularLocation>
</comment>
<evidence type="ECO:0000256" key="1">
    <source>
        <dbReference type="ARBA" id="ARBA00004651"/>
    </source>
</evidence>
<feature type="transmembrane region" description="Helical" evidence="8">
    <location>
        <begin position="141"/>
        <end position="160"/>
    </location>
</feature>
<keyword evidence="7 8" id="KW-0472">Membrane</keyword>
<evidence type="ECO:0000256" key="5">
    <source>
        <dbReference type="ARBA" id="ARBA00022833"/>
    </source>
</evidence>
<evidence type="ECO:0000256" key="7">
    <source>
        <dbReference type="ARBA" id="ARBA00023136"/>
    </source>
</evidence>
<evidence type="ECO:0000313" key="10">
    <source>
        <dbReference type="Proteomes" id="UP000824243"/>
    </source>
</evidence>
<reference evidence="9" key="2">
    <citation type="submission" date="2021-04" db="EMBL/GenBank/DDBJ databases">
        <authorList>
            <person name="Gilroy R."/>
        </authorList>
    </citation>
    <scope>NUCLEOTIDE SEQUENCE</scope>
    <source>
        <strain evidence="9">ChiSjej5B23-15282</strain>
    </source>
</reference>
<keyword evidence="5" id="KW-0862">Zinc</keyword>
<dbReference type="GO" id="GO:0005385">
    <property type="term" value="F:zinc ion transmembrane transporter activity"/>
    <property type="evidence" value="ECO:0007669"/>
    <property type="project" value="TreeGrafter"/>
</dbReference>
<dbReference type="PANTHER" id="PTHR11040:SF211">
    <property type="entry name" value="ZINC TRANSPORTER ZIP11"/>
    <property type="match status" value="1"/>
</dbReference>
<evidence type="ECO:0000256" key="2">
    <source>
        <dbReference type="ARBA" id="ARBA00006939"/>
    </source>
</evidence>
<dbReference type="Pfam" id="PF02535">
    <property type="entry name" value="Zip"/>
    <property type="match status" value="1"/>
</dbReference>
<evidence type="ECO:0000256" key="4">
    <source>
        <dbReference type="ARBA" id="ARBA00022692"/>
    </source>
</evidence>
<proteinExistence type="inferred from homology"/>
<dbReference type="Proteomes" id="UP000824243">
    <property type="component" value="Unassembled WGS sequence"/>
</dbReference>
<feature type="transmembrane region" description="Helical" evidence="8">
    <location>
        <begin position="181"/>
        <end position="202"/>
    </location>
</feature>
<feature type="transmembrane region" description="Helical" evidence="8">
    <location>
        <begin position="237"/>
        <end position="259"/>
    </location>
</feature>
<dbReference type="PANTHER" id="PTHR11040">
    <property type="entry name" value="ZINC/IRON TRANSPORTER"/>
    <property type="match status" value="1"/>
</dbReference>
<evidence type="ECO:0000313" key="9">
    <source>
        <dbReference type="EMBL" id="HIX48244.1"/>
    </source>
</evidence>
<feature type="transmembrane region" description="Helical" evidence="8">
    <location>
        <begin position="70"/>
        <end position="90"/>
    </location>
</feature>
<feature type="transmembrane region" description="Helical" evidence="8">
    <location>
        <begin position="6"/>
        <end position="25"/>
    </location>
</feature>
<feature type="transmembrane region" description="Helical" evidence="8">
    <location>
        <begin position="111"/>
        <end position="135"/>
    </location>
</feature>
<feature type="transmembrane region" description="Helical" evidence="8">
    <location>
        <begin position="37"/>
        <end position="58"/>
    </location>
</feature>
<keyword evidence="4 8" id="KW-0812">Transmembrane</keyword>
<evidence type="ECO:0000256" key="6">
    <source>
        <dbReference type="ARBA" id="ARBA00022989"/>
    </source>
</evidence>
<feature type="transmembrane region" description="Helical" evidence="8">
    <location>
        <begin position="208"/>
        <end position="225"/>
    </location>
</feature>
<keyword evidence="3" id="KW-1003">Cell membrane</keyword>
<gene>
    <name evidence="9" type="ORF">H9981_04425</name>
</gene>
<organism evidence="9 10">
    <name type="scientific">Candidatus Mediterraneibacter caccavium</name>
    <dbReference type="NCBI Taxonomy" id="2838661"/>
    <lineage>
        <taxon>Bacteria</taxon>
        <taxon>Bacillati</taxon>
        <taxon>Bacillota</taxon>
        <taxon>Clostridia</taxon>
        <taxon>Lachnospirales</taxon>
        <taxon>Lachnospiraceae</taxon>
        <taxon>Mediterraneibacter</taxon>
    </lineage>
</organism>
<comment type="similarity">
    <text evidence="2">Belongs to the ZIP transporter (TC 2.A.5) family.</text>
</comment>
<keyword evidence="6 8" id="KW-1133">Transmembrane helix</keyword>
<accession>A0A9D1VWW7</accession>
<dbReference type="GO" id="GO:0005886">
    <property type="term" value="C:plasma membrane"/>
    <property type="evidence" value="ECO:0007669"/>
    <property type="project" value="UniProtKB-SubCell"/>
</dbReference>
<sequence length="260" mass="27366">MNQNTLLGILIPFAGTALGAAMVFFMKKEMDRRLEKLLLGFASGVMMAASVWSLLIPAIDMAEQEGGAAWFPPAVGFLLGMGFLLVLDTLTPHLHYTEEKPEGVPAHLKKTTMLVLAVTLHNIPEGMAVGVTFAGVLADNAMMTLAGAFALSIGIAIQNFPEGAIISMPLKSQGLSKKRSFVYGALSGIVEPIAALITILLTGLVVPLLPYLLSFAAGAMIYVVVEELIPEAQTGEHSNISTVGVAVGFVIMMVLDVALG</sequence>
<dbReference type="AlphaFoldDB" id="A0A9D1VWW7"/>
<comment type="caution">
    <text evidence="9">The sequence shown here is derived from an EMBL/GenBank/DDBJ whole genome shotgun (WGS) entry which is preliminary data.</text>
</comment>
<name>A0A9D1VWW7_9FIRM</name>
<reference evidence="9" key="1">
    <citation type="journal article" date="2021" name="PeerJ">
        <title>Extensive microbial diversity within the chicken gut microbiome revealed by metagenomics and culture.</title>
        <authorList>
            <person name="Gilroy R."/>
            <person name="Ravi A."/>
            <person name="Getino M."/>
            <person name="Pursley I."/>
            <person name="Horton D.L."/>
            <person name="Alikhan N.F."/>
            <person name="Baker D."/>
            <person name="Gharbi K."/>
            <person name="Hall N."/>
            <person name="Watson M."/>
            <person name="Adriaenssens E.M."/>
            <person name="Foster-Nyarko E."/>
            <person name="Jarju S."/>
            <person name="Secka A."/>
            <person name="Antonio M."/>
            <person name="Oren A."/>
            <person name="Chaudhuri R.R."/>
            <person name="La Ragione R."/>
            <person name="Hildebrand F."/>
            <person name="Pallen M.J."/>
        </authorList>
    </citation>
    <scope>NUCLEOTIDE SEQUENCE</scope>
    <source>
        <strain evidence="9">ChiSjej5B23-15282</strain>
    </source>
</reference>
<evidence type="ECO:0000256" key="3">
    <source>
        <dbReference type="ARBA" id="ARBA00022475"/>
    </source>
</evidence>
<protein>
    <submittedName>
        <fullName evidence="9">ZIP family metal transporter</fullName>
    </submittedName>
</protein>
<dbReference type="EMBL" id="DXFA01000083">
    <property type="protein sequence ID" value="HIX48244.1"/>
    <property type="molecule type" value="Genomic_DNA"/>
</dbReference>
<dbReference type="InterPro" id="IPR003689">
    <property type="entry name" value="ZIP"/>
</dbReference>